<proteinExistence type="inferred from homology"/>
<dbReference type="GO" id="GO:0032259">
    <property type="term" value="P:methylation"/>
    <property type="evidence" value="ECO:0007669"/>
    <property type="project" value="UniProtKB-KW"/>
</dbReference>
<evidence type="ECO:0000313" key="6">
    <source>
        <dbReference type="Proteomes" id="UP000826271"/>
    </source>
</evidence>
<keyword evidence="6" id="KW-1185">Reference proteome</keyword>
<organism evidence="5 6">
    <name type="scientific">Buddleja alternifolia</name>
    <dbReference type="NCBI Taxonomy" id="168488"/>
    <lineage>
        <taxon>Eukaryota</taxon>
        <taxon>Viridiplantae</taxon>
        <taxon>Streptophyta</taxon>
        <taxon>Embryophyta</taxon>
        <taxon>Tracheophyta</taxon>
        <taxon>Spermatophyta</taxon>
        <taxon>Magnoliopsida</taxon>
        <taxon>eudicotyledons</taxon>
        <taxon>Gunneridae</taxon>
        <taxon>Pentapetalae</taxon>
        <taxon>asterids</taxon>
        <taxon>lamiids</taxon>
        <taxon>Lamiales</taxon>
        <taxon>Scrophulariaceae</taxon>
        <taxon>Buddlejeae</taxon>
        <taxon>Buddleja</taxon>
    </lineage>
</organism>
<evidence type="ECO:0000313" key="5">
    <source>
        <dbReference type="EMBL" id="KAG8375705.1"/>
    </source>
</evidence>
<keyword evidence="4" id="KW-0472">Membrane</keyword>
<evidence type="ECO:0000256" key="2">
    <source>
        <dbReference type="ARBA" id="ARBA00022603"/>
    </source>
</evidence>
<dbReference type="GO" id="GO:0008168">
    <property type="term" value="F:methyltransferase activity"/>
    <property type="evidence" value="ECO:0007669"/>
    <property type="project" value="UniProtKB-KW"/>
</dbReference>
<dbReference type="Proteomes" id="UP000826271">
    <property type="component" value="Unassembled WGS sequence"/>
</dbReference>
<dbReference type="AlphaFoldDB" id="A0AAV6X985"/>
<dbReference type="SUPFAM" id="SSF53335">
    <property type="entry name" value="S-adenosyl-L-methionine-dependent methyltransferases"/>
    <property type="match status" value="2"/>
</dbReference>
<evidence type="ECO:0008006" key="7">
    <source>
        <dbReference type="Google" id="ProtNLM"/>
    </source>
</evidence>
<keyword evidence="4" id="KW-0812">Transmembrane</keyword>
<keyword evidence="2" id="KW-0808">Transferase</keyword>
<comment type="similarity">
    <text evidence="1">Belongs to the CFA/CMAS family.</text>
</comment>
<keyword evidence="2" id="KW-0489">Methyltransferase</keyword>
<evidence type="ECO:0000256" key="4">
    <source>
        <dbReference type="SAM" id="Phobius"/>
    </source>
</evidence>
<feature type="transmembrane region" description="Helical" evidence="4">
    <location>
        <begin position="85"/>
        <end position="109"/>
    </location>
</feature>
<dbReference type="Gene3D" id="3.40.50.150">
    <property type="entry name" value="Vaccinia Virus protein VP39"/>
    <property type="match status" value="2"/>
</dbReference>
<dbReference type="CDD" id="cd02440">
    <property type="entry name" value="AdoMet_MTases"/>
    <property type="match status" value="2"/>
</dbReference>
<keyword evidence="3" id="KW-0949">S-adenosyl-L-methionine</keyword>
<evidence type="ECO:0000256" key="1">
    <source>
        <dbReference type="ARBA" id="ARBA00010815"/>
    </source>
</evidence>
<dbReference type="PANTHER" id="PTHR43832:SF1">
    <property type="entry name" value="S-ADENOSYL-L-METHIONINE-DEPENDENT METHYLTRANSFERASES SUPERFAMILY PROTEIN"/>
    <property type="match status" value="1"/>
</dbReference>
<dbReference type="EMBL" id="WHWC01000010">
    <property type="protein sequence ID" value="KAG8375705.1"/>
    <property type="molecule type" value="Genomic_DNA"/>
</dbReference>
<keyword evidence="4" id="KW-1133">Transmembrane helix</keyword>
<evidence type="ECO:0000256" key="3">
    <source>
        <dbReference type="ARBA" id="ARBA00022691"/>
    </source>
</evidence>
<dbReference type="PANTHER" id="PTHR43832">
    <property type="match status" value="1"/>
</dbReference>
<dbReference type="InterPro" id="IPR029063">
    <property type="entry name" value="SAM-dependent_MTases_sf"/>
</dbReference>
<dbReference type="Pfam" id="PF02353">
    <property type="entry name" value="CMAS"/>
    <property type="match status" value="2"/>
</dbReference>
<accession>A0AAV6X985</accession>
<reference evidence="5" key="1">
    <citation type="submission" date="2019-10" db="EMBL/GenBank/DDBJ databases">
        <authorList>
            <person name="Zhang R."/>
            <person name="Pan Y."/>
            <person name="Wang J."/>
            <person name="Ma R."/>
            <person name="Yu S."/>
        </authorList>
    </citation>
    <scope>NUCLEOTIDE SEQUENCE</scope>
    <source>
        <strain evidence="5">LA-IB0</strain>
        <tissue evidence="5">Leaf</tissue>
    </source>
</reference>
<name>A0AAV6X985_9LAMI</name>
<dbReference type="FunFam" id="3.40.50.150:FF:000554">
    <property type="entry name" value="Cation-transporting ATPase"/>
    <property type="match status" value="2"/>
</dbReference>
<comment type="caution">
    <text evidence="5">The sequence shown here is derived from an EMBL/GenBank/DDBJ whole genome shotgun (WGS) entry which is preliminary data.</text>
</comment>
<sequence length="720" mass="83332">MEKPTEKDFFETYGRSISKSGSVPYDATVRLMLASLERNLLPDPVVRRLTRLLLAGRLSSGYKSSADIQLSDLLHFAHCTYLYRLVLNVISVVALTPKDFVFLLIVFILRALREMPIAINTETPKAQHYEVPTSFFKLVLGKHLKYSCCFFPDKSSTLEDAEKAMLELYCERSLIKDGHSVLDVGCGWGSLSLYIAQKYPNCQITGICNSLTQKAHIDEQCRDLQLQNVEIIVGDISTFDMEASYDRIFSIEMFEHMKNYHDLLKKISRWMKSDGLLFVHYFCHKTFAYHFEDVNEDDWITRYFFTGGTMPSANLLLYFQDDVSIVNHWLVNGKHYAQTSEEWLKRMDQNSSTIKPIMESTYGKDSAVPYNATVRLMLASLERNLLPDPVIRRLTRLLLAGRLRSGYRSSAVVQLSDLLHFAHSLREMPIAIKTETPKAQHYELPTSFFKPVLGKHLKYRQTFPHTKADYKSSTLEDAEKAMLELYCERSLIKDGHSVLDVGCGWGSLSLYIAQKYPNCQITGICNSLTQKAHIDEQCRDLQLQNVEIIVGDISTFDMEASYDRIFSIEMFEHMKNYHDLLKKISRWMKSDGLLFVHYFCHKTFAYHFEDVNEDDWITRYFFTGGTMPSANLLLYFQDDVSVVNHWLVNGKHYAQTSEEWLKRMDQNSSTIKPIMESTYGKDSAVKWTVYWRTFFIAVAELCGYSNGEEWMVAHFLFKKK</sequence>
<gene>
    <name evidence="5" type="ORF">BUALT_Bualt10G0128300</name>
</gene>
<protein>
    <recommendedName>
        <fullName evidence="7">(S)-coclaurine-N-methyltransferase</fullName>
    </recommendedName>
</protein>